<keyword evidence="4" id="KW-0808">Transferase</keyword>
<comment type="similarity">
    <text evidence="2">Belongs to the citrate synthase family.</text>
</comment>
<dbReference type="InterPro" id="IPR016142">
    <property type="entry name" value="Citrate_synth-like_lrg_a-sub"/>
</dbReference>
<organism evidence="6 7">
    <name type="scientific">Deinococcus navajonensis</name>
    <dbReference type="NCBI Taxonomy" id="309884"/>
    <lineage>
        <taxon>Bacteria</taxon>
        <taxon>Thermotogati</taxon>
        <taxon>Deinococcota</taxon>
        <taxon>Deinococci</taxon>
        <taxon>Deinococcales</taxon>
        <taxon>Deinococcaceae</taxon>
        <taxon>Deinococcus</taxon>
    </lineage>
</organism>
<dbReference type="EC" id="2.3.3.16" evidence="3"/>
<dbReference type="InterPro" id="IPR009061">
    <property type="entry name" value="DNA-bd_dom_put_sf"/>
</dbReference>
<dbReference type="Gene3D" id="1.10.230.10">
    <property type="entry name" value="Cytochrome P450-Terp, domain 2"/>
    <property type="match status" value="1"/>
</dbReference>
<dbReference type="EMBL" id="JBHSEH010000027">
    <property type="protein sequence ID" value="MFC4427946.1"/>
    <property type="molecule type" value="Genomic_DNA"/>
</dbReference>
<dbReference type="PANTHER" id="PTHR11739">
    <property type="entry name" value="CITRATE SYNTHASE"/>
    <property type="match status" value="1"/>
</dbReference>
<protein>
    <recommendedName>
        <fullName evidence="3">citrate synthase (unknown stereospecificity)</fullName>
        <ecNumber evidence="3">2.3.3.16</ecNumber>
    </recommendedName>
</protein>
<dbReference type="PANTHER" id="PTHR11739:SF4">
    <property type="entry name" value="CITRATE SYNTHASE, PEROXISOMAL"/>
    <property type="match status" value="1"/>
</dbReference>
<comment type="caution">
    <text evidence="6">The sequence shown here is derived from an EMBL/GenBank/DDBJ whole genome shotgun (WGS) entry which is preliminary data.</text>
</comment>
<dbReference type="CDD" id="cd06102">
    <property type="entry name" value="citrate_synt_like_2"/>
    <property type="match status" value="1"/>
</dbReference>
<dbReference type="Gene3D" id="1.10.580.10">
    <property type="entry name" value="Citrate Synthase, domain 1"/>
    <property type="match status" value="1"/>
</dbReference>
<evidence type="ECO:0000256" key="1">
    <source>
        <dbReference type="ARBA" id="ARBA00005163"/>
    </source>
</evidence>
<sequence length="409" mass="43120">MSSVDDCALPAYNTLSTAEAVSLLGVKPATLYAYVSRGLIRSEAGPEGSRQRRYHAADVQALAKRQLDRRDPERAVQAAVGSALQWGQPVLDSALTRIADGELRYRGLDALVLAEQATVEEVAGLLWTGDQAGWAPLPLRGRLTLGSAARAGAPAEALAYALAYAGAHDLTAHDTRPEALPAQAARVLSLLYAALERHEGLPAAPDLPLHARIARAWGAQEEDGVLRRALILLADHELNVSTFTGRVAASGGASLHHAVLAALCALQGPSHGLAALDAYELIEQALRRGPAAAAREASRRHARLPGFGHPLYPAGDPRARALLGALRHHLGQTAGVQAATRLEQTVGQETGMTANVDLALAALVHALGRGPEDTLALFALARATGWLAHMIEARLSGQMIRPRARYVGP</sequence>
<dbReference type="PRINTS" id="PR00143">
    <property type="entry name" value="CITRTSNTHASE"/>
</dbReference>
<evidence type="ECO:0000256" key="3">
    <source>
        <dbReference type="ARBA" id="ARBA00012972"/>
    </source>
</evidence>
<comment type="pathway">
    <text evidence="1">Carbohydrate metabolism; tricarboxylic acid cycle.</text>
</comment>
<dbReference type="SUPFAM" id="SSF48256">
    <property type="entry name" value="Citrate synthase"/>
    <property type="match status" value="1"/>
</dbReference>
<dbReference type="InterPro" id="IPR002020">
    <property type="entry name" value="Citrate_synthase"/>
</dbReference>
<dbReference type="InterPro" id="IPR036969">
    <property type="entry name" value="Citrate_synthase_sf"/>
</dbReference>
<keyword evidence="7" id="KW-1185">Reference proteome</keyword>
<reference evidence="7" key="1">
    <citation type="journal article" date="2019" name="Int. J. Syst. Evol. Microbiol.">
        <title>The Global Catalogue of Microorganisms (GCM) 10K type strain sequencing project: providing services to taxonomists for standard genome sequencing and annotation.</title>
        <authorList>
            <consortium name="The Broad Institute Genomics Platform"/>
            <consortium name="The Broad Institute Genome Sequencing Center for Infectious Disease"/>
            <person name="Wu L."/>
            <person name="Ma J."/>
        </authorList>
    </citation>
    <scope>NUCLEOTIDE SEQUENCE [LARGE SCALE GENOMIC DNA]</scope>
    <source>
        <strain evidence="7">CCUG 56029</strain>
    </source>
</reference>
<name>A0ABV8XSQ7_9DEIO</name>
<proteinExistence type="inferred from homology"/>
<feature type="domain" description="Helix-turn-helix" evidence="5">
    <location>
        <begin position="15"/>
        <end position="66"/>
    </location>
</feature>
<dbReference type="InterPro" id="IPR041657">
    <property type="entry name" value="HTH_17"/>
</dbReference>
<gene>
    <name evidence="6" type="ORF">ACFOZ9_17170</name>
</gene>
<accession>A0ABV8XSQ7</accession>
<evidence type="ECO:0000256" key="2">
    <source>
        <dbReference type="ARBA" id="ARBA00010566"/>
    </source>
</evidence>
<dbReference type="Proteomes" id="UP001595998">
    <property type="component" value="Unassembled WGS sequence"/>
</dbReference>
<dbReference type="SUPFAM" id="SSF46955">
    <property type="entry name" value="Putative DNA-binding domain"/>
    <property type="match status" value="1"/>
</dbReference>
<evidence type="ECO:0000259" key="5">
    <source>
        <dbReference type="Pfam" id="PF12728"/>
    </source>
</evidence>
<dbReference type="Pfam" id="PF00285">
    <property type="entry name" value="Citrate_synt"/>
    <property type="match status" value="1"/>
</dbReference>
<dbReference type="Gene3D" id="1.10.1660.10">
    <property type="match status" value="1"/>
</dbReference>
<dbReference type="Pfam" id="PF12728">
    <property type="entry name" value="HTH_17"/>
    <property type="match status" value="1"/>
</dbReference>
<evidence type="ECO:0000313" key="6">
    <source>
        <dbReference type="EMBL" id="MFC4427946.1"/>
    </source>
</evidence>
<evidence type="ECO:0000256" key="4">
    <source>
        <dbReference type="ARBA" id="ARBA00022679"/>
    </source>
</evidence>
<dbReference type="RefSeq" id="WP_380041997.1">
    <property type="nucleotide sequence ID" value="NZ_JBHSEH010000027.1"/>
</dbReference>
<evidence type="ECO:0000313" key="7">
    <source>
        <dbReference type="Proteomes" id="UP001595998"/>
    </source>
</evidence>
<dbReference type="InterPro" id="IPR016143">
    <property type="entry name" value="Citrate_synth-like_sm_a-sub"/>
</dbReference>